<organism evidence="3 4">
    <name type="scientific">Tsukamurella pseudospumae</name>
    <dbReference type="NCBI Taxonomy" id="239498"/>
    <lineage>
        <taxon>Bacteria</taxon>
        <taxon>Bacillati</taxon>
        <taxon>Actinomycetota</taxon>
        <taxon>Actinomycetes</taxon>
        <taxon>Mycobacteriales</taxon>
        <taxon>Tsukamurellaceae</taxon>
        <taxon>Tsukamurella</taxon>
    </lineage>
</organism>
<evidence type="ECO:0000313" key="3">
    <source>
        <dbReference type="EMBL" id="KXO97822.1"/>
    </source>
</evidence>
<dbReference type="Pfam" id="PF05481">
    <property type="entry name" value="Myco_19_kDa"/>
    <property type="match status" value="1"/>
</dbReference>
<keyword evidence="4" id="KW-1185">Reference proteome</keyword>
<comment type="caution">
    <text evidence="3">The sequence shown here is derived from an EMBL/GenBank/DDBJ whole genome shotgun (WGS) entry which is preliminary data.</text>
</comment>
<dbReference type="Proteomes" id="UP000070409">
    <property type="component" value="Unassembled WGS sequence"/>
</dbReference>
<reference evidence="3 4" key="1">
    <citation type="submission" date="2016-02" db="EMBL/GenBank/DDBJ databases">
        <authorList>
            <person name="Teng J.L."/>
            <person name="Tang Y."/>
            <person name="Huang Y."/>
            <person name="Guo F."/>
            <person name="Wei W."/>
            <person name="Chen J.H."/>
            <person name="Wong S.Y."/>
            <person name="Lau S.K."/>
            <person name="Woo P.C."/>
        </authorList>
    </citation>
    <scope>NUCLEOTIDE SEQUENCE [LARGE SCALE GENOMIC DNA]</scope>
    <source>
        <strain evidence="3 4">JCM 13375</strain>
    </source>
</reference>
<dbReference type="EMBL" id="LSRE01000016">
    <property type="protein sequence ID" value="KXO97822.1"/>
    <property type="molecule type" value="Genomic_DNA"/>
</dbReference>
<evidence type="ECO:0000256" key="1">
    <source>
        <dbReference type="ARBA" id="ARBA00022475"/>
    </source>
</evidence>
<accession>A0A137ZI08</accession>
<keyword evidence="1" id="KW-1003">Cell membrane</keyword>
<keyword evidence="2" id="KW-0472">Membrane</keyword>
<evidence type="ECO:0000256" key="2">
    <source>
        <dbReference type="ARBA" id="ARBA00023136"/>
    </source>
</evidence>
<protein>
    <submittedName>
        <fullName evidence="3">Uncharacterized protein</fullName>
    </submittedName>
</protein>
<gene>
    <name evidence="3" type="ORF">AXK61_21660</name>
</gene>
<dbReference type="InterPro" id="IPR008691">
    <property type="entry name" value="LpqH"/>
</dbReference>
<proteinExistence type="predicted"/>
<name>A0A137ZI08_9ACTN</name>
<sequence>MKLDGAVPPGAERIAMDCRVAAGSVVASPADPLNAPEYAPMVSLRTGGAPTTETVMFSVRVGVLLGDKPFTTAVDGGSYVISGTASGLAGSVDQGGITQVKKSFEVRLTCPA</sequence>
<evidence type="ECO:0000313" key="4">
    <source>
        <dbReference type="Proteomes" id="UP000070409"/>
    </source>
</evidence>